<evidence type="ECO:0000313" key="2">
    <source>
        <dbReference type="EMBL" id="MFG6299351.1"/>
    </source>
</evidence>
<proteinExistence type="predicted"/>
<accession>A0ABW7E864</accession>
<evidence type="ECO:0000256" key="1">
    <source>
        <dbReference type="SAM" id="MobiDB-lite"/>
    </source>
</evidence>
<dbReference type="Proteomes" id="UP001605990">
    <property type="component" value="Unassembled WGS sequence"/>
</dbReference>
<protein>
    <submittedName>
        <fullName evidence="2">Uncharacterized protein</fullName>
    </submittedName>
</protein>
<organism evidence="2 3">
    <name type="scientific">Streptomyces rochei</name>
    <name type="common">Streptomyces parvullus</name>
    <dbReference type="NCBI Taxonomy" id="1928"/>
    <lineage>
        <taxon>Bacteria</taxon>
        <taxon>Bacillati</taxon>
        <taxon>Actinomycetota</taxon>
        <taxon>Actinomycetes</taxon>
        <taxon>Kitasatosporales</taxon>
        <taxon>Streptomycetaceae</taxon>
        <taxon>Streptomyces</taxon>
        <taxon>Streptomyces rochei group</taxon>
    </lineage>
</organism>
<comment type="caution">
    <text evidence="2">The sequence shown here is derived from an EMBL/GenBank/DDBJ whole genome shotgun (WGS) entry which is preliminary data.</text>
</comment>
<feature type="region of interest" description="Disordered" evidence="1">
    <location>
        <begin position="114"/>
        <end position="133"/>
    </location>
</feature>
<gene>
    <name evidence="2" type="ORF">ACGU38_28815</name>
</gene>
<dbReference type="RefSeq" id="WP_394395270.1">
    <property type="nucleotide sequence ID" value="NZ_JBIENY010000417.1"/>
</dbReference>
<name>A0ABW7E864_STRRO</name>
<dbReference type="EMBL" id="JBIENY010000417">
    <property type="protein sequence ID" value="MFG6299351.1"/>
    <property type="molecule type" value="Genomic_DNA"/>
</dbReference>
<evidence type="ECO:0000313" key="3">
    <source>
        <dbReference type="Proteomes" id="UP001605990"/>
    </source>
</evidence>
<reference evidence="2 3" key="1">
    <citation type="submission" date="2024-10" db="EMBL/GenBank/DDBJ databases">
        <title>Draft genome assembly of a novel steroid transforming actinomycete isolated from African clawed frog Xenopus laevis.</title>
        <authorList>
            <person name="Bragin E."/>
            <person name="Kollerov V."/>
            <person name="Donova M.V."/>
        </authorList>
    </citation>
    <scope>NUCLEOTIDE SEQUENCE [LARGE SCALE GENOMIC DNA]</scope>
    <source>
        <strain evidence="2 3">MTOC-St3</strain>
    </source>
</reference>
<sequence>MESTEWSPLDVLHPVAIRDADGLHLVDGAGPRHHSQTLECRTRDRARASRRASVGKQAPDLASVAGTGHGFRLAQLATLLFFRPGRSAETLCADMDPANPWSLSTLNARMQGLRRSLGSDPDGDPYVPRRKSG</sequence>
<keyword evidence="3" id="KW-1185">Reference proteome</keyword>